<dbReference type="AlphaFoldDB" id="A9D8T7"/>
<organism evidence="7 8">
    <name type="scientific">Hoeflea phototrophica (strain DSM 17068 / NCIMB 14078 / DFL-43)</name>
    <dbReference type="NCBI Taxonomy" id="411684"/>
    <lineage>
        <taxon>Bacteria</taxon>
        <taxon>Pseudomonadati</taxon>
        <taxon>Pseudomonadota</taxon>
        <taxon>Alphaproteobacteria</taxon>
        <taxon>Hyphomicrobiales</taxon>
        <taxon>Rhizobiaceae</taxon>
        <taxon>Hoeflea</taxon>
    </lineage>
</organism>
<comment type="subcellular location">
    <subcellularLocation>
        <location evidence="1">Cell membrane</location>
        <topology evidence="1">Multi-pass membrane protein</topology>
    </subcellularLocation>
</comment>
<dbReference type="HOGENOM" id="CLU_063199_3_0_5"/>
<dbReference type="PANTHER" id="PTHR33545">
    <property type="entry name" value="UPF0750 MEMBRANE PROTEIN YITT-RELATED"/>
    <property type="match status" value="1"/>
</dbReference>
<feature type="transmembrane region" description="Helical" evidence="6">
    <location>
        <begin position="80"/>
        <end position="99"/>
    </location>
</feature>
<keyword evidence="5 6" id="KW-0472">Membrane</keyword>
<evidence type="ECO:0000256" key="1">
    <source>
        <dbReference type="ARBA" id="ARBA00004651"/>
    </source>
</evidence>
<evidence type="ECO:0000313" key="7">
    <source>
        <dbReference type="EMBL" id="EDQ32789.1"/>
    </source>
</evidence>
<feature type="transmembrane region" description="Helical" evidence="6">
    <location>
        <begin position="12"/>
        <end position="34"/>
    </location>
</feature>
<keyword evidence="3 6" id="KW-0812">Transmembrane</keyword>
<keyword evidence="2" id="KW-1003">Cell membrane</keyword>
<dbReference type="InterPro" id="IPR051461">
    <property type="entry name" value="UPF0750_membrane"/>
</dbReference>
<feature type="transmembrane region" description="Helical" evidence="6">
    <location>
        <begin position="144"/>
        <end position="165"/>
    </location>
</feature>
<dbReference type="Pfam" id="PF02588">
    <property type="entry name" value="YitT_membrane"/>
    <property type="match status" value="1"/>
</dbReference>
<feature type="transmembrane region" description="Helical" evidence="6">
    <location>
        <begin position="46"/>
        <end position="68"/>
    </location>
</feature>
<name>A9D8T7_HOEPD</name>
<accession>A9D8T7</accession>
<evidence type="ECO:0000256" key="5">
    <source>
        <dbReference type="ARBA" id="ARBA00023136"/>
    </source>
</evidence>
<dbReference type="InterPro" id="IPR003740">
    <property type="entry name" value="YitT"/>
</dbReference>
<comment type="caution">
    <text evidence="7">The sequence shown here is derived from an EMBL/GenBank/DDBJ whole genome shotgun (WGS) entry which is preliminary data.</text>
</comment>
<dbReference type="EMBL" id="ABIA03000002">
    <property type="protein sequence ID" value="EDQ32789.1"/>
    <property type="molecule type" value="Genomic_DNA"/>
</dbReference>
<proteinExistence type="predicted"/>
<evidence type="ECO:0000313" key="8">
    <source>
        <dbReference type="Proteomes" id="UP000004291"/>
    </source>
</evidence>
<dbReference type="eggNOG" id="COG1284">
    <property type="taxonomic scope" value="Bacteria"/>
</dbReference>
<reference evidence="7 8" key="1">
    <citation type="submission" date="2007-10" db="EMBL/GenBank/DDBJ databases">
        <authorList>
            <person name="Wagner-Dobler I."/>
            <person name="Ferriera S."/>
            <person name="Johnson J."/>
            <person name="Kravitz S."/>
            <person name="Beeson K."/>
            <person name="Sutton G."/>
            <person name="Rogers Y.-H."/>
            <person name="Friedman R."/>
            <person name="Frazier M."/>
            <person name="Venter J.C."/>
        </authorList>
    </citation>
    <scope>NUCLEOTIDE SEQUENCE [LARGE SCALE GENOMIC DNA]</scope>
    <source>
        <strain evidence="7 8">DFL-43</strain>
    </source>
</reference>
<dbReference type="GO" id="GO:0005886">
    <property type="term" value="C:plasma membrane"/>
    <property type="evidence" value="ECO:0007669"/>
    <property type="project" value="UniProtKB-SubCell"/>
</dbReference>
<evidence type="ECO:0000256" key="6">
    <source>
        <dbReference type="SAM" id="Phobius"/>
    </source>
</evidence>
<protein>
    <submittedName>
        <fullName evidence="7">Putative BCR, YitT</fullName>
    </submittedName>
</protein>
<keyword evidence="8" id="KW-1185">Reference proteome</keyword>
<evidence type="ECO:0000256" key="4">
    <source>
        <dbReference type="ARBA" id="ARBA00022989"/>
    </source>
</evidence>
<reference evidence="7 8" key="2">
    <citation type="submission" date="2012-06" db="EMBL/GenBank/DDBJ databases">
        <authorList>
            <person name="Fiebig A."/>
        </authorList>
    </citation>
    <scope>NUCLEOTIDE SEQUENCE [LARGE SCALE GENOMIC DNA]</scope>
    <source>
        <strain evidence="7 8">DFL-43</strain>
    </source>
</reference>
<dbReference type="RefSeq" id="WP_007197297.1">
    <property type="nucleotide sequence ID" value="NZ_CM002917.1"/>
</dbReference>
<dbReference type="OrthoDB" id="3296441at2"/>
<feature type="transmembrane region" description="Helical" evidence="6">
    <location>
        <begin position="171"/>
        <end position="191"/>
    </location>
</feature>
<sequence>MNRLISFHDLQGLVFGVLMTSLGVVFLKAVGLVTGQTAGLALLLSYLLPFGFGPVFFAVSIPFMFLAWLKRGTDFTIKTLCAVAGISFVVPMLAAHIVIESIPPLLAAILAGACSGVGLIALFRHNASAGGLGILALIIERKTGFKTGWFQLCFDACVFLVASLVLEPMQLLYSLVGAVVLNLIIAWNFTIDQTRNSD</sequence>
<feature type="transmembrane region" description="Helical" evidence="6">
    <location>
        <begin position="105"/>
        <end position="123"/>
    </location>
</feature>
<dbReference type="PANTHER" id="PTHR33545:SF5">
    <property type="entry name" value="UPF0750 MEMBRANE PROTEIN YITT"/>
    <property type="match status" value="1"/>
</dbReference>
<dbReference type="Proteomes" id="UP000004291">
    <property type="component" value="Chromosome"/>
</dbReference>
<gene>
    <name evidence="7" type="ORF">HPDFL43_07569</name>
</gene>
<keyword evidence="4 6" id="KW-1133">Transmembrane helix</keyword>
<dbReference type="STRING" id="411684.HPDFL43_07569"/>
<evidence type="ECO:0000256" key="3">
    <source>
        <dbReference type="ARBA" id="ARBA00022692"/>
    </source>
</evidence>
<evidence type="ECO:0000256" key="2">
    <source>
        <dbReference type="ARBA" id="ARBA00022475"/>
    </source>
</evidence>